<name>A0A1M5ARX2_9BACL</name>
<evidence type="ECO:0000256" key="1">
    <source>
        <dbReference type="SAM" id="MobiDB-lite"/>
    </source>
</evidence>
<feature type="compositionally biased region" description="Polar residues" evidence="1">
    <location>
        <begin position="240"/>
        <end position="249"/>
    </location>
</feature>
<dbReference type="EMBL" id="FQVL01000015">
    <property type="protein sequence ID" value="SHF32916.1"/>
    <property type="molecule type" value="Genomic_DNA"/>
</dbReference>
<evidence type="ECO:0000313" key="3">
    <source>
        <dbReference type="Proteomes" id="UP000184476"/>
    </source>
</evidence>
<accession>A0A1M5ARX2</accession>
<dbReference type="RefSeq" id="WP_073157533.1">
    <property type="nucleotide sequence ID" value="NZ_FQVL01000015.1"/>
</dbReference>
<gene>
    <name evidence="2" type="ORF">SAMN05444392_11565</name>
</gene>
<sequence length="274" mass="30724">MRSGDYEISDADLHHAFDQLNQLEIGLDTLSGNLVKDMPQLFEVAGFVTAMDNLSLREPQSTEQSQIDSLQRVTPLMEKIEDIKQKWKAIDFSPAYKDSRPGFYLSNKIGNLASIQTKHQISSLLEVIKGNDPGNQLSKRDQSIVTLAKVAAGDYSLRSSDLDLAKSFFTSQENKSDMTQSVVLADSLFSQMRTQQLVNDTSATPSNEIRDFMEAVMPVVKFNAYLIERKFQDIQDEMESTQQNTSAPQIQLPEGDFHRDAGGPPIGRDQDREL</sequence>
<keyword evidence="3" id="KW-1185">Reference proteome</keyword>
<dbReference type="AlphaFoldDB" id="A0A1M5ARX2"/>
<evidence type="ECO:0000313" key="2">
    <source>
        <dbReference type="EMBL" id="SHF32916.1"/>
    </source>
</evidence>
<feature type="region of interest" description="Disordered" evidence="1">
    <location>
        <begin position="237"/>
        <end position="274"/>
    </location>
</feature>
<organism evidence="2 3">
    <name type="scientific">Seinonella peptonophila</name>
    <dbReference type="NCBI Taxonomy" id="112248"/>
    <lineage>
        <taxon>Bacteria</taxon>
        <taxon>Bacillati</taxon>
        <taxon>Bacillota</taxon>
        <taxon>Bacilli</taxon>
        <taxon>Bacillales</taxon>
        <taxon>Thermoactinomycetaceae</taxon>
        <taxon>Seinonella</taxon>
    </lineage>
</organism>
<protein>
    <submittedName>
        <fullName evidence="2">Uncharacterized protein</fullName>
    </submittedName>
</protein>
<proteinExistence type="predicted"/>
<dbReference type="Proteomes" id="UP000184476">
    <property type="component" value="Unassembled WGS sequence"/>
</dbReference>
<reference evidence="2 3" key="1">
    <citation type="submission" date="2016-11" db="EMBL/GenBank/DDBJ databases">
        <authorList>
            <person name="Jaros S."/>
            <person name="Januszkiewicz K."/>
            <person name="Wedrychowicz H."/>
        </authorList>
    </citation>
    <scope>NUCLEOTIDE SEQUENCE [LARGE SCALE GENOMIC DNA]</scope>
    <source>
        <strain evidence="2 3">DSM 44666</strain>
    </source>
</reference>